<organism evidence="6 7">
    <name type="scientific">Apatococcus lobatus</name>
    <dbReference type="NCBI Taxonomy" id="904363"/>
    <lineage>
        <taxon>Eukaryota</taxon>
        <taxon>Viridiplantae</taxon>
        <taxon>Chlorophyta</taxon>
        <taxon>core chlorophytes</taxon>
        <taxon>Trebouxiophyceae</taxon>
        <taxon>Chlorellales</taxon>
        <taxon>Chlorellaceae</taxon>
        <taxon>Apatococcus</taxon>
    </lineage>
</organism>
<keyword evidence="7" id="KW-1185">Reference proteome</keyword>
<evidence type="ECO:0000256" key="4">
    <source>
        <dbReference type="RuleBase" id="RU363019"/>
    </source>
</evidence>
<dbReference type="InterPro" id="IPR029000">
    <property type="entry name" value="Cyclophilin-like_dom_sf"/>
</dbReference>
<dbReference type="PROSITE" id="PS00170">
    <property type="entry name" value="CSA_PPIASE_1"/>
    <property type="match status" value="1"/>
</dbReference>
<comment type="similarity">
    <text evidence="1 4">Belongs to the cyclophilin-type PPIase family.</text>
</comment>
<evidence type="ECO:0000256" key="1">
    <source>
        <dbReference type="ARBA" id="ARBA00007365"/>
    </source>
</evidence>
<dbReference type="EMBL" id="JALJOS010000014">
    <property type="protein sequence ID" value="KAK9831138.1"/>
    <property type="molecule type" value="Genomic_DNA"/>
</dbReference>
<dbReference type="InterPro" id="IPR024936">
    <property type="entry name" value="Cyclophilin-type_PPIase"/>
</dbReference>
<dbReference type="InterPro" id="IPR020892">
    <property type="entry name" value="Cyclophilin-type_PPIase_CS"/>
</dbReference>
<sequence>MAADQTQWHLRPSNPNNPVVFFDVSLGGQPAGRVKMELFADVCPKTVENFRQYCTGEPRKNGVPQGYKSSQFHRIIKGFMIQGGDFLKGDGTGAMSIYGSRYADENFNAKHTGPGLLSSANSGPNTNGCQFFITCAKTDWLDSKHVVFGRVLGEGLLVVRKIENVPTAGSNKPKLQCVITECGEM</sequence>
<dbReference type="PANTHER" id="PTHR11071:SF561">
    <property type="entry name" value="PEPTIDYL-PROLYL CIS-TRANS ISOMERASE D-RELATED"/>
    <property type="match status" value="1"/>
</dbReference>
<name>A0AAW1RBE3_9CHLO</name>
<dbReference type="FunFam" id="2.40.100.10:FF:000021">
    <property type="entry name" value="Peptidyl-prolyl cis-trans isomerase"/>
    <property type="match status" value="1"/>
</dbReference>
<accession>A0AAW1RBE3</accession>
<proteinExistence type="inferred from homology"/>
<gene>
    <name evidence="6" type="ORF">WJX74_004598</name>
</gene>
<dbReference type="Proteomes" id="UP001438707">
    <property type="component" value="Unassembled WGS sequence"/>
</dbReference>
<dbReference type="PROSITE" id="PS50072">
    <property type="entry name" value="CSA_PPIASE_2"/>
    <property type="match status" value="1"/>
</dbReference>
<dbReference type="InterPro" id="IPR002130">
    <property type="entry name" value="Cyclophilin-type_PPIase_dom"/>
</dbReference>
<feature type="domain" description="PPIase cyclophilin-type" evidence="5">
    <location>
        <begin position="21"/>
        <end position="184"/>
    </location>
</feature>
<dbReference type="SUPFAM" id="SSF50891">
    <property type="entry name" value="Cyclophilin-like"/>
    <property type="match status" value="1"/>
</dbReference>
<dbReference type="Pfam" id="PF00160">
    <property type="entry name" value="Pro_isomerase"/>
    <property type="match status" value="1"/>
</dbReference>
<dbReference type="PRINTS" id="PR00153">
    <property type="entry name" value="CSAPPISMRASE"/>
</dbReference>
<comment type="catalytic activity">
    <reaction evidence="4">
        <text>[protein]-peptidylproline (omega=180) = [protein]-peptidylproline (omega=0)</text>
        <dbReference type="Rhea" id="RHEA:16237"/>
        <dbReference type="Rhea" id="RHEA-COMP:10747"/>
        <dbReference type="Rhea" id="RHEA-COMP:10748"/>
        <dbReference type="ChEBI" id="CHEBI:83833"/>
        <dbReference type="ChEBI" id="CHEBI:83834"/>
        <dbReference type="EC" id="5.2.1.8"/>
    </reaction>
</comment>
<keyword evidence="2 4" id="KW-0697">Rotamase</keyword>
<dbReference type="Gene3D" id="2.40.100.10">
    <property type="entry name" value="Cyclophilin-like"/>
    <property type="match status" value="1"/>
</dbReference>
<keyword evidence="3 4" id="KW-0413">Isomerase</keyword>
<dbReference type="GO" id="GO:0005737">
    <property type="term" value="C:cytoplasm"/>
    <property type="evidence" value="ECO:0007669"/>
    <property type="project" value="TreeGrafter"/>
</dbReference>
<dbReference type="CDD" id="cd01926">
    <property type="entry name" value="cyclophilin_ABH_like"/>
    <property type="match status" value="1"/>
</dbReference>
<dbReference type="PANTHER" id="PTHR11071">
    <property type="entry name" value="PEPTIDYL-PROLYL CIS-TRANS ISOMERASE"/>
    <property type="match status" value="1"/>
</dbReference>
<dbReference type="GO" id="GO:0003755">
    <property type="term" value="F:peptidyl-prolyl cis-trans isomerase activity"/>
    <property type="evidence" value="ECO:0007669"/>
    <property type="project" value="UniProtKB-UniRule"/>
</dbReference>
<evidence type="ECO:0000313" key="7">
    <source>
        <dbReference type="Proteomes" id="UP001438707"/>
    </source>
</evidence>
<protein>
    <recommendedName>
        <fullName evidence="4">Peptidyl-prolyl cis-trans isomerase</fullName>
        <shortName evidence="4">PPIase</shortName>
        <ecNumber evidence="4">5.2.1.8</ecNumber>
    </recommendedName>
</protein>
<reference evidence="6 7" key="1">
    <citation type="journal article" date="2024" name="Nat. Commun.">
        <title>Phylogenomics reveals the evolutionary origins of lichenization in chlorophyte algae.</title>
        <authorList>
            <person name="Puginier C."/>
            <person name="Libourel C."/>
            <person name="Otte J."/>
            <person name="Skaloud P."/>
            <person name="Haon M."/>
            <person name="Grisel S."/>
            <person name="Petersen M."/>
            <person name="Berrin J.G."/>
            <person name="Delaux P.M."/>
            <person name="Dal Grande F."/>
            <person name="Keller J."/>
        </authorList>
    </citation>
    <scope>NUCLEOTIDE SEQUENCE [LARGE SCALE GENOMIC DNA]</scope>
    <source>
        <strain evidence="6 7">SAG 2145</strain>
    </source>
</reference>
<evidence type="ECO:0000313" key="6">
    <source>
        <dbReference type="EMBL" id="KAK9831138.1"/>
    </source>
</evidence>
<comment type="function">
    <text evidence="4">PPIases accelerate the folding of proteins. It catalyzes the cis-trans isomerization of proline imidic peptide bonds in oligopeptides.</text>
</comment>
<dbReference type="GO" id="GO:0016018">
    <property type="term" value="F:cyclosporin A binding"/>
    <property type="evidence" value="ECO:0007669"/>
    <property type="project" value="TreeGrafter"/>
</dbReference>
<comment type="caution">
    <text evidence="6">The sequence shown here is derived from an EMBL/GenBank/DDBJ whole genome shotgun (WGS) entry which is preliminary data.</text>
</comment>
<evidence type="ECO:0000256" key="2">
    <source>
        <dbReference type="ARBA" id="ARBA00023110"/>
    </source>
</evidence>
<dbReference type="AlphaFoldDB" id="A0AAW1RBE3"/>
<evidence type="ECO:0000259" key="5">
    <source>
        <dbReference type="PROSITE" id="PS50072"/>
    </source>
</evidence>
<dbReference type="GO" id="GO:0006457">
    <property type="term" value="P:protein folding"/>
    <property type="evidence" value="ECO:0007669"/>
    <property type="project" value="InterPro"/>
</dbReference>
<evidence type="ECO:0000256" key="3">
    <source>
        <dbReference type="ARBA" id="ARBA00023235"/>
    </source>
</evidence>
<dbReference type="EC" id="5.2.1.8" evidence="4"/>
<dbReference type="PIRSF" id="PIRSF001467">
    <property type="entry name" value="Peptidylpro_ismrse"/>
    <property type="match status" value="1"/>
</dbReference>